<name>A0A6C0I867_9ZZZZ</name>
<feature type="region of interest" description="Disordered" evidence="1">
    <location>
        <begin position="56"/>
        <end position="77"/>
    </location>
</feature>
<dbReference type="AlphaFoldDB" id="A0A6C0I867"/>
<accession>A0A6C0I867</accession>
<sequence>MSTKKTIQINPELFRMNGNKTRKVREKKDMVINPIVSPNNLKTKLLKRIKEHKTKEILDSKSNTNSNSSLGQNKSSYNDEFHDALNYLSGLSKNKKREEIVQQRLHNKTLRNPLVTPSITPAIIGGGASMNPNIYMSSLISNTPVATSPYVSLDLPSELQEPINMPVPSGGNVMNIKYKSQPDVPYGCLKGGSKPSYRSWIQTRKNFDLPDIFNVNTTPIDINARPPTPPKRNMFVEPVIANPVPATSLREQRLEQIKNKLKKIQEQENGHKPEVQNLAQNLSILEPISQIGSIIEDLPPFDEGTPAKIQEILSDASIIEKKAPELKKYIKKTIRRKFTLGRSDKMRRVGVLLKDKQTRKNVINAQKELKKTSITDVRKYLRQHGIIKVGSTAPNDILRKTFESAMLAGEITNNNKDVLLHNFLNEE</sequence>
<dbReference type="EMBL" id="MN740118">
    <property type="protein sequence ID" value="QHT88516.1"/>
    <property type="molecule type" value="Genomic_DNA"/>
</dbReference>
<reference evidence="2" key="1">
    <citation type="journal article" date="2020" name="Nature">
        <title>Giant virus diversity and host interactions through global metagenomics.</title>
        <authorList>
            <person name="Schulz F."/>
            <person name="Roux S."/>
            <person name="Paez-Espino D."/>
            <person name="Jungbluth S."/>
            <person name="Walsh D.A."/>
            <person name="Denef V.J."/>
            <person name="McMahon K.D."/>
            <person name="Konstantinidis K.T."/>
            <person name="Eloe-Fadrosh E.A."/>
            <person name="Kyrpides N.C."/>
            <person name="Woyke T."/>
        </authorList>
    </citation>
    <scope>NUCLEOTIDE SEQUENCE</scope>
    <source>
        <strain evidence="2">GVMAG-M-3300023184-51</strain>
    </source>
</reference>
<organism evidence="2">
    <name type="scientific">viral metagenome</name>
    <dbReference type="NCBI Taxonomy" id="1070528"/>
    <lineage>
        <taxon>unclassified sequences</taxon>
        <taxon>metagenomes</taxon>
        <taxon>organismal metagenomes</taxon>
    </lineage>
</organism>
<evidence type="ECO:0000256" key="1">
    <source>
        <dbReference type="SAM" id="MobiDB-lite"/>
    </source>
</evidence>
<evidence type="ECO:0000313" key="2">
    <source>
        <dbReference type="EMBL" id="QHT88516.1"/>
    </source>
</evidence>
<protein>
    <submittedName>
        <fullName evidence="2">Uncharacterized protein</fullName>
    </submittedName>
</protein>
<proteinExistence type="predicted"/>
<feature type="compositionally biased region" description="Polar residues" evidence="1">
    <location>
        <begin position="60"/>
        <end position="76"/>
    </location>
</feature>